<gene>
    <name evidence="3" type="primary">LOC125778481</name>
</gene>
<keyword evidence="1" id="KW-0732">Signal</keyword>
<dbReference type="PANTHER" id="PTHR20898">
    <property type="entry name" value="DAEDALUS ON 3-RELATED-RELATED"/>
    <property type="match status" value="1"/>
</dbReference>
<dbReference type="Pfam" id="PF06477">
    <property type="entry name" value="DUF1091"/>
    <property type="match status" value="1"/>
</dbReference>
<dbReference type="SMART" id="SM00697">
    <property type="entry name" value="DM8"/>
    <property type="match status" value="1"/>
</dbReference>
<evidence type="ECO:0000313" key="3">
    <source>
        <dbReference type="RefSeq" id="XP_049312551.1"/>
    </source>
</evidence>
<feature type="chain" id="PRO_5046531335" evidence="1">
    <location>
        <begin position="22"/>
        <end position="185"/>
    </location>
</feature>
<dbReference type="PANTHER" id="PTHR20898:SF0">
    <property type="entry name" value="DAEDALUS ON 3-RELATED"/>
    <property type="match status" value="1"/>
</dbReference>
<name>A0ABM3JTP2_BACDO</name>
<feature type="signal peptide" evidence="1">
    <location>
        <begin position="1"/>
        <end position="21"/>
    </location>
</feature>
<evidence type="ECO:0000313" key="2">
    <source>
        <dbReference type="Proteomes" id="UP001652620"/>
    </source>
</evidence>
<keyword evidence="2" id="KW-1185">Reference proteome</keyword>
<dbReference type="GeneID" id="125778481"/>
<reference evidence="3" key="1">
    <citation type="submission" date="2025-08" db="UniProtKB">
        <authorList>
            <consortium name="RefSeq"/>
        </authorList>
    </citation>
    <scope>IDENTIFICATION</scope>
    <source>
        <tissue evidence="3">Adult</tissue>
    </source>
</reference>
<dbReference type="RefSeq" id="XP_049312551.1">
    <property type="nucleotide sequence ID" value="XM_049456594.1"/>
</dbReference>
<protein>
    <submittedName>
        <fullName evidence="3">Uncharacterized protein LOC125778481</fullName>
    </submittedName>
</protein>
<evidence type="ECO:0000256" key="1">
    <source>
        <dbReference type="SAM" id="SignalP"/>
    </source>
</evidence>
<sequence>MCKIGRFSWIFVIYILHTGRWQNFFVDSATKITNIYCTSLDKNYSDFQRCRLLVPRRNEISMDIHVRAYQLPVNNISINLSLWHKTNSFQPFLYNQTYDYCKFMRNPTRMPFVKIFFDAIKKTSNINHTCPYNHDLIVKGFVMNDGMFRLLPLPGGTYMFKLRVATLNAWRAEVGVQFLLDLKSK</sequence>
<proteinExistence type="predicted"/>
<dbReference type="Proteomes" id="UP001652620">
    <property type="component" value="Chromosome 4"/>
</dbReference>
<accession>A0ABM3JTP2</accession>
<organism evidence="2 3">
    <name type="scientific">Bactrocera dorsalis</name>
    <name type="common">Oriental fruit fly</name>
    <name type="synonym">Dacus dorsalis</name>
    <dbReference type="NCBI Taxonomy" id="27457"/>
    <lineage>
        <taxon>Eukaryota</taxon>
        <taxon>Metazoa</taxon>
        <taxon>Ecdysozoa</taxon>
        <taxon>Arthropoda</taxon>
        <taxon>Hexapoda</taxon>
        <taxon>Insecta</taxon>
        <taxon>Pterygota</taxon>
        <taxon>Neoptera</taxon>
        <taxon>Endopterygota</taxon>
        <taxon>Diptera</taxon>
        <taxon>Brachycera</taxon>
        <taxon>Muscomorpha</taxon>
        <taxon>Tephritoidea</taxon>
        <taxon>Tephritidae</taxon>
        <taxon>Bactrocera</taxon>
        <taxon>Bactrocera</taxon>
    </lineage>
</organism>
<dbReference type="InterPro" id="IPR010512">
    <property type="entry name" value="DUF1091"/>
</dbReference>